<dbReference type="InterPro" id="IPR058353">
    <property type="entry name" value="DUF8040"/>
</dbReference>
<dbReference type="PANTHER" id="PTHR46250:SF17">
    <property type="entry name" value="MYB_SANT-LIKE DOMAIN-CONTAINING PROTEIN"/>
    <property type="match status" value="1"/>
</dbReference>
<feature type="domain" description="DDE Tnp4" evidence="5">
    <location>
        <begin position="164"/>
        <end position="257"/>
    </location>
</feature>
<protein>
    <recommendedName>
        <fullName evidence="9">Transposase</fullName>
    </recommendedName>
</protein>
<evidence type="ECO:0000259" key="4">
    <source>
        <dbReference type="Pfam" id="PF12776"/>
    </source>
</evidence>
<proteinExistence type="predicted"/>
<evidence type="ECO:0000313" key="7">
    <source>
        <dbReference type="EMBL" id="KAJ9546305.1"/>
    </source>
</evidence>
<dbReference type="Pfam" id="PF12776">
    <property type="entry name" value="Myb_DNA-bind_3"/>
    <property type="match status" value="1"/>
</dbReference>
<evidence type="ECO:0000259" key="6">
    <source>
        <dbReference type="Pfam" id="PF26138"/>
    </source>
</evidence>
<feature type="compositionally biased region" description="Polar residues" evidence="3">
    <location>
        <begin position="463"/>
        <end position="475"/>
    </location>
</feature>
<evidence type="ECO:0000256" key="3">
    <source>
        <dbReference type="SAM" id="MobiDB-lite"/>
    </source>
</evidence>
<dbReference type="EMBL" id="JARYMX010000005">
    <property type="protein sequence ID" value="KAJ9546305.1"/>
    <property type="molecule type" value="Genomic_DNA"/>
</dbReference>
<evidence type="ECO:0000256" key="1">
    <source>
        <dbReference type="ARBA" id="ARBA00001968"/>
    </source>
</evidence>
<gene>
    <name evidence="7" type="ORF">OSB04_018848</name>
</gene>
<feature type="domain" description="Myb/SANT-like" evidence="4">
    <location>
        <begin position="348"/>
        <end position="397"/>
    </location>
</feature>
<dbReference type="PANTHER" id="PTHR46250">
    <property type="entry name" value="MYB/SANT-LIKE DNA-BINDING DOMAIN PROTEIN-RELATED"/>
    <property type="match status" value="1"/>
</dbReference>
<comment type="cofactor">
    <cofactor evidence="1">
        <name>a divalent metal cation</name>
        <dbReference type="ChEBI" id="CHEBI:60240"/>
    </cofactor>
</comment>
<reference evidence="7" key="1">
    <citation type="submission" date="2023-03" db="EMBL/GenBank/DDBJ databases">
        <title>Chromosome-scale reference genome and RAD-based genetic map of yellow starthistle (Centaurea solstitialis) reveal putative structural variation and QTLs associated with invader traits.</title>
        <authorList>
            <person name="Reatini B."/>
            <person name="Cang F.A."/>
            <person name="Jiang Q."/>
            <person name="Mckibben M.T.W."/>
            <person name="Barker M.S."/>
            <person name="Rieseberg L.H."/>
            <person name="Dlugosch K.M."/>
        </authorList>
    </citation>
    <scope>NUCLEOTIDE SEQUENCE</scope>
    <source>
        <strain evidence="7">CAN-66</strain>
        <tissue evidence="7">Leaf</tissue>
    </source>
</reference>
<evidence type="ECO:0000313" key="8">
    <source>
        <dbReference type="Proteomes" id="UP001172457"/>
    </source>
</evidence>
<dbReference type="AlphaFoldDB" id="A0AA38WBT7"/>
<feature type="region of interest" description="Disordered" evidence="3">
    <location>
        <begin position="446"/>
        <end position="485"/>
    </location>
</feature>
<name>A0AA38WBT7_9ASTR</name>
<keyword evidence="8" id="KW-1185">Reference proteome</keyword>
<sequence length="572" mass="66229">MARLSLATARRRRLIRLFWHEAMIAIVWYFKTILKLIADYETDKPCIRYSLLDEDYNQVEDEQVAIFLHIIAPNVKNRVIACRFHRSGETISRIVRRVCSAVIRLHPRLFKKPEPVLEDSTDGRWKWFKVCAYKTCNLSMSYLDGRVQPLKSLHPYLRPHGLKVPIPYYYLVDAGYTNGEGFLAPYRGQRYHLNDWREGHQPKTAKELFNMKHSSARNVIERCFGILKGRFGILRDNSYYPVDLKNRIIMACCLLHNFIRQEMPIDPFENEYESNSETQDDGIEDNVDEDVITSVGTSNIWTAFRDSLAQDIIGMTSQGRNYRIWSPLEDAKLVETLKESLPNSGISGRPHIESRIKTMKKDWQIVYDMVHGSNTSGFGFDSEKNCVIAEAPVWDAYLQAHKEAAKWKNKTFPHFEDLCIVFGKDRANGSRVRDDVEMDASMEDRLNESDDNHSDDQHDASHANINVQSQECTSGSKKRKNRSESLHEVIKDATFVLGDKLMKASASVVEVEVEMYKKTSMIAGELEKFGTFSEDEMFCALEKITKHSESVITFWSLKEERGENWVRFMLNR</sequence>
<dbReference type="Pfam" id="PF26138">
    <property type="entry name" value="DUF8040"/>
    <property type="match status" value="1"/>
</dbReference>
<evidence type="ECO:0000256" key="2">
    <source>
        <dbReference type="ARBA" id="ARBA00022723"/>
    </source>
</evidence>
<feature type="domain" description="DUF8040" evidence="6">
    <location>
        <begin position="60"/>
        <end position="103"/>
    </location>
</feature>
<dbReference type="InterPro" id="IPR027806">
    <property type="entry name" value="HARBI1_dom"/>
</dbReference>
<dbReference type="Pfam" id="PF13359">
    <property type="entry name" value="DDE_Tnp_4"/>
    <property type="match status" value="1"/>
</dbReference>
<organism evidence="7 8">
    <name type="scientific">Centaurea solstitialis</name>
    <name type="common">yellow star-thistle</name>
    <dbReference type="NCBI Taxonomy" id="347529"/>
    <lineage>
        <taxon>Eukaryota</taxon>
        <taxon>Viridiplantae</taxon>
        <taxon>Streptophyta</taxon>
        <taxon>Embryophyta</taxon>
        <taxon>Tracheophyta</taxon>
        <taxon>Spermatophyta</taxon>
        <taxon>Magnoliopsida</taxon>
        <taxon>eudicotyledons</taxon>
        <taxon>Gunneridae</taxon>
        <taxon>Pentapetalae</taxon>
        <taxon>asterids</taxon>
        <taxon>campanulids</taxon>
        <taxon>Asterales</taxon>
        <taxon>Asteraceae</taxon>
        <taxon>Carduoideae</taxon>
        <taxon>Cardueae</taxon>
        <taxon>Centaureinae</taxon>
        <taxon>Centaurea</taxon>
    </lineage>
</organism>
<dbReference type="InterPro" id="IPR024752">
    <property type="entry name" value="Myb/SANT-like_dom"/>
</dbReference>
<feature type="compositionally biased region" description="Basic and acidic residues" evidence="3">
    <location>
        <begin position="446"/>
        <end position="461"/>
    </location>
</feature>
<keyword evidence="2" id="KW-0479">Metal-binding</keyword>
<dbReference type="GO" id="GO:0046872">
    <property type="term" value="F:metal ion binding"/>
    <property type="evidence" value="ECO:0007669"/>
    <property type="project" value="UniProtKB-KW"/>
</dbReference>
<evidence type="ECO:0000259" key="5">
    <source>
        <dbReference type="Pfam" id="PF13359"/>
    </source>
</evidence>
<comment type="caution">
    <text evidence="7">The sequence shown here is derived from an EMBL/GenBank/DDBJ whole genome shotgun (WGS) entry which is preliminary data.</text>
</comment>
<dbReference type="Proteomes" id="UP001172457">
    <property type="component" value="Chromosome 5"/>
</dbReference>
<accession>A0AA38WBT7</accession>
<evidence type="ECO:0008006" key="9">
    <source>
        <dbReference type="Google" id="ProtNLM"/>
    </source>
</evidence>